<evidence type="ECO:0000256" key="1">
    <source>
        <dbReference type="SAM" id="MobiDB-lite"/>
    </source>
</evidence>
<organism evidence="2 3">
    <name type="scientific">Streptomyces variegatus</name>
    <dbReference type="NCBI Taxonomy" id="284040"/>
    <lineage>
        <taxon>Bacteria</taxon>
        <taxon>Bacillati</taxon>
        <taxon>Actinomycetota</taxon>
        <taxon>Actinomycetes</taxon>
        <taxon>Kitasatosporales</taxon>
        <taxon>Streptomycetaceae</taxon>
        <taxon>Streptomyces</taxon>
    </lineage>
</organism>
<dbReference type="AlphaFoldDB" id="A0A0M2GQF8"/>
<dbReference type="PATRIC" id="fig|284040.3.peg.4987"/>
<accession>A0A0M2GQF8</accession>
<evidence type="ECO:0000313" key="3">
    <source>
        <dbReference type="Proteomes" id="UP000034786"/>
    </source>
</evidence>
<sequence length="121" mass="13345">MMSGMTEGDEVAVLGVRVRLGAGATVDDVRALKTWLEREEPLEELLSGRHLRIEERTGTDGTRGRLGPDLELVLRIIGDVVTVAALTEYTARAVKTWTNNRRRLQGGDPDPQIRPLDPDGE</sequence>
<protein>
    <submittedName>
        <fullName evidence="2">Uncharacterized protein</fullName>
    </submittedName>
</protein>
<comment type="caution">
    <text evidence="2">The sequence shown here is derived from an EMBL/GenBank/DDBJ whole genome shotgun (WGS) entry which is preliminary data.</text>
</comment>
<dbReference type="EMBL" id="JYJH01000004">
    <property type="protein sequence ID" value="KJK40356.1"/>
    <property type="molecule type" value="Genomic_DNA"/>
</dbReference>
<keyword evidence="3" id="KW-1185">Reference proteome</keyword>
<dbReference type="STRING" id="284040.UK15_08470"/>
<gene>
    <name evidence="2" type="ORF">UK15_08470</name>
</gene>
<evidence type="ECO:0000313" key="2">
    <source>
        <dbReference type="EMBL" id="KJK40356.1"/>
    </source>
</evidence>
<proteinExistence type="predicted"/>
<dbReference type="Proteomes" id="UP000034786">
    <property type="component" value="Unassembled WGS sequence"/>
</dbReference>
<feature type="region of interest" description="Disordered" evidence="1">
    <location>
        <begin position="100"/>
        <end position="121"/>
    </location>
</feature>
<reference evidence="3" key="1">
    <citation type="submission" date="2015-02" db="EMBL/GenBank/DDBJ databases">
        <authorList>
            <person name="Ju K.-S."/>
            <person name="Doroghazi J.R."/>
            <person name="Metcalf W."/>
        </authorList>
    </citation>
    <scope>NUCLEOTIDE SEQUENCE [LARGE SCALE GENOMIC DNA]</scope>
    <source>
        <strain evidence="3">NRRL B-16380</strain>
    </source>
</reference>
<name>A0A0M2GQF8_9ACTN</name>